<organism evidence="1 2">
    <name type="scientific">Gigaspora margarita</name>
    <dbReference type="NCBI Taxonomy" id="4874"/>
    <lineage>
        <taxon>Eukaryota</taxon>
        <taxon>Fungi</taxon>
        <taxon>Fungi incertae sedis</taxon>
        <taxon>Mucoromycota</taxon>
        <taxon>Glomeromycotina</taxon>
        <taxon>Glomeromycetes</taxon>
        <taxon>Diversisporales</taxon>
        <taxon>Gigasporaceae</taxon>
        <taxon>Gigaspora</taxon>
    </lineage>
</organism>
<evidence type="ECO:0000313" key="1">
    <source>
        <dbReference type="EMBL" id="CAG8844079.1"/>
    </source>
</evidence>
<evidence type="ECO:0000313" key="2">
    <source>
        <dbReference type="Proteomes" id="UP000789901"/>
    </source>
</evidence>
<dbReference type="EMBL" id="CAJVQB010074577">
    <property type="protein sequence ID" value="CAG8844079.1"/>
    <property type="molecule type" value="Genomic_DNA"/>
</dbReference>
<dbReference type="Proteomes" id="UP000789901">
    <property type="component" value="Unassembled WGS sequence"/>
</dbReference>
<sequence>RTRLCLSQVEDMAKIRSYYLSNSDKELRFYGKDLNNDELYESINASIVTYNLLETSDYNVDNEVDNLDSIDENVDLKDFYSTLNI</sequence>
<comment type="caution">
    <text evidence="1">The sequence shown here is derived from an EMBL/GenBank/DDBJ whole genome shotgun (WGS) entry which is preliminary data.</text>
</comment>
<reference evidence="1 2" key="1">
    <citation type="submission" date="2021-06" db="EMBL/GenBank/DDBJ databases">
        <authorList>
            <person name="Kallberg Y."/>
            <person name="Tangrot J."/>
            <person name="Rosling A."/>
        </authorList>
    </citation>
    <scope>NUCLEOTIDE SEQUENCE [LARGE SCALE GENOMIC DNA]</scope>
    <source>
        <strain evidence="1 2">120-4 pot B 10/14</strain>
    </source>
</reference>
<gene>
    <name evidence="1" type="ORF">GMARGA_LOCUS36893</name>
</gene>
<name>A0ABN7WYW5_GIGMA</name>
<keyword evidence="2" id="KW-1185">Reference proteome</keyword>
<accession>A0ABN7WYW5</accession>
<protein>
    <submittedName>
        <fullName evidence="1">29506_t:CDS:1</fullName>
    </submittedName>
</protein>
<proteinExistence type="predicted"/>
<feature type="non-terminal residue" evidence="1">
    <location>
        <position position="1"/>
    </location>
</feature>